<protein>
    <recommendedName>
        <fullName evidence="3">Glycosyltransferase</fullName>
    </recommendedName>
</protein>
<dbReference type="PANTHER" id="PTHR36529:SF1">
    <property type="entry name" value="GLYCOSYLTRANSFERASE"/>
    <property type="match status" value="1"/>
</dbReference>
<dbReference type="InterPro" id="IPR018641">
    <property type="entry name" value="Trfase_1_rSAM/seldom-assoc"/>
</dbReference>
<dbReference type="EMBL" id="BAABDF010000003">
    <property type="protein sequence ID" value="GAA3859695.1"/>
    <property type="molecule type" value="Genomic_DNA"/>
</dbReference>
<dbReference type="PANTHER" id="PTHR36529">
    <property type="entry name" value="SLL1095 PROTEIN"/>
    <property type="match status" value="1"/>
</dbReference>
<keyword evidence="2" id="KW-1185">Reference proteome</keyword>
<accession>A0ABP7JZH9</accession>
<name>A0ABP7JZH9_9RHOB</name>
<organism evidence="1 2">
    <name type="scientific">Celeribacter arenosi</name>
    <dbReference type="NCBI Taxonomy" id="792649"/>
    <lineage>
        <taxon>Bacteria</taxon>
        <taxon>Pseudomonadati</taxon>
        <taxon>Pseudomonadota</taxon>
        <taxon>Alphaproteobacteria</taxon>
        <taxon>Rhodobacterales</taxon>
        <taxon>Roseobacteraceae</taxon>
        <taxon>Celeribacter</taxon>
    </lineage>
</organism>
<evidence type="ECO:0000313" key="1">
    <source>
        <dbReference type="EMBL" id="GAA3859695.1"/>
    </source>
</evidence>
<proteinExistence type="predicted"/>
<evidence type="ECO:0008006" key="3">
    <source>
        <dbReference type="Google" id="ProtNLM"/>
    </source>
</evidence>
<comment type="caution">
    <text evidence="1">The sequence shown here is derived from an EMBL/GenBank/DDBJ whole genome shotgun (WGS) entry which is preliminary data.</text>
</comment>
<sequence>MTRAAWWYRHQVARTLRRLEDPRWTLALAVAPDREGMMSRVWPAHLPRFKQGRGNLGDRMRRIFQSIGPARTVIIGSDIPHIEKHHIRSALAGLGSNKGVIGPASDGGYWLIGVDGTTVLPREFLGHVRWSTPFARSDTMATAAGWSWAEVAELDDVDTLSDLLRICAKAQRN</sequence>
<evidence type="ECO:0000313" key="2">
    <source>
        <dbReference type="Proteomes" id="UP001399917"/>
    </source>
</evidence>
<dbReference type="Proteomes" id="UP001399917">
    <property type="component" value="Unassembled WGS sequence"/>
</dbReference>
<dbReference type="SUPFAM" id="SSF53448">
    <property type="entry name" value="Nucleotide-diphospho-sugar transferases"/>
    <property type="match status" value="1"/>
</dbReference>
<dbReference type="Gene3D" id="3.90.550.10">
    <property type="entry name" value="Spore Coat Polysaccharide Biosynthesis Protein SpsA, Chain A"/>
    <property type="match status" value="1"/>
</dbReference>
<reference evidence="2" key="1">
    <citation type="journal article" date="2019" name="Int. J. Syst. Evol. Microbiol.">
        <title>The Global Catalogue of Microorganisms (GCM) 10K type strain sequencing project: providing services to taxonomists for standard genome sequencing and annotation.</title>
        <authorList>
            <consortium name="The Broad Institute Genomics Platform"/>
            <consortium name="The Broad Institute Genome Sequencing Center for Infectious Disease"/>
            <person name="Wu L."/>
            <person name="Ma J."/>
        </authorList>
    </citation>
    <scope>NUCLEOTIDE SEQUENCE [LARGE SCALE GENOMIC DNA]</scope>
    <source>
        <strain evidence="2">JCM 17190</strain>
    </source>
</reference>
<gene>
    <name evidence="1" type="ORF">GCM10022404_08110</name>
</gene>
<dbReference type="Pfam" id="PF09837">
    <property type="entry name" value="DUF2064"/>
    <property type="match status" value="1"/>
</dbReference>
<dbReference type="InterPro" id="IPR029044">
    <property type="entry name" value="Nucleotide-diphossugar_trans"/>
</dbReference>